<dbReference type="Pfam" id="PF13924">
    <property type="entry name" value="Lipocalin_5"/>
    <property type="match status" value="1"/>
</dbReference>
<comment type="caution">
    <text evidence="3">The sequence shown here is derived from an EMBL/GenBank/DDBJ whole genome shotgun (WGS) entry which is preliminary data.</text>
</comment>
<evidence type="ECO:0000259" key="2">
    <source>
        <dbReference type="Pfam" id="PF13924"/>
    </source>
</evidence>
<proteinExistence type="predicted"/>
<feature type="domain" description="Lipocalin-like" evidence="2">
    <location>
        <begin position="49"/>
        <end position="179"/>
    </location>
</feature>
<keyword evidence="4" id="KW-1185">Reference proteome</keyword>
<dbReference type="InterPro" id="IPR024311">
    <property type="entry name" value="Lipocalin-like"/>
</dbReference>
<keyword evidence="1" id="KW-0732">Signal</keyword>
<dbReference type="EMBL" id="JBEPNW010000002">
    <property type="protein sequence ID" value="MET3864058.1"/>
    <property type="molecule type" value="Genomic_DNA"/>
</dbReference>
<reference evidence="3 4" key="1">
    <citation type="submission" date="2024-06" db="EMBL/GenBank/DDBJ databases">
        <title>Genomics of switchgrass bacterial isolates.</title>
        <authorList>
            <person name="Shade A."/>
        </authorList>
    </citation>
    <scope>NUCLEOTIDE SEQUENCE [LARGE SCALE GENOMIC DNA]</scope>
    <source>
        <strain evidence="3 4">PvP084</strain>
    </source>
</reference>
<dbReference type="Proteomes" id="UP001549119">
    <property type="component" value="Unassembled WGS sequence"/>
</dbReference>
<gene>
    <name evidence="3" type="ORF">ABIC20_001367</name>
</gene>
<organism evidence="3 4">
    <name type="scientific">Methylobacterium radiotolerans</name>
    <dbReference type="NCBI Taxonomy" id="31998"/>
    <lineage>
        <taxon>Bacteria</taxon>
        <taxon>Pseudomonadati</taxon>
        <taxon>Pseudomonadota</taxon>
        <taxon>Alphaproteobacteria</taxon>
        <taxon>Hyphomicrobiales</taxon>
        <taxon>Methylobacteriaceae</taxon>
        <taxon>Methylobacterium</taxon>
    </lineage>
</organism>
<sequence>MPAQRTAAAAVRAFLWLPLLLAADRAWSASAPDHVGAAVVGAHLADRIVGTWDLVSYKVEDKETGKLIDAMGGTPRGRVIFTKDGWVAFNLEGSARKPATTDAERAALMKTLVAYIGRYRIEGDQWVTSVQTAWAPEWVGTEQRRTIHIDGDYADVTTPWRVMPNWDDGRLSRSIIRFKHMP</sequence>
<accession>A0ABV2NC37</accession>
<evidence type="ECO:0000313" key="3">
    <source>
        <dbReference type="EMBL" id="MET3864058.1"/>
    </source>
</evidence>
<name>A0ABV2NC37_9HYPH</name>
<feature type="signal peptide" evidence="1">
    <location>
        <begin position="1"/>
        <end position="22"/>
    </location>
</feature>
<dbReference type="RefSeq" id="WP_076727932.1">
    <property type="nucleotide sequence ID" value="NZ_JBEPNV010000001.1"/>
</dbReference>
<evidence type="ECO:0000313" key="4">
    <source>
        <dbReference type="Proteomes" id="UP001549119"/>
    </source>
</evidence>
<feature type="chain" id="PRO_5045689421" description="Lipocalin-like domain-containing protein" evidence="1">
    <location>
        <begin position="23"/>
        <end position="182"/>
    </location>
</feature>
<protein>
    <recommendedName>
        <fullName evidence="2">Lipocalin-like domain-containing protein</fullName>
    </recommendedName>
</protein>
<evidence type="ECO:0000256" key="1">
    <source>
        <dbReference type="SAM" id="SignalP"/>
    </source>
</evidence>